<proteinExistence type="predicted"/>
<evidence type="ECO:0000313" key="2">
    <source>
        <dbReference type="EMBL" id="SOQ37992.1"/>
    </source>
</evidence>
<feature type="region of interest" description="Disordered" evidence="1">
    <location>
        <begin position="60"/>
        <end position="84"/>
    </location>
</feature>
<feature type="region of interest" description="Disordered" evidence="1">
    <location>
        <begin position="126"/>
        <end position="145"/>
    </location>
</feature>
<organism evidence="2">
    <name type="scientific">Spodoptera frugiperda</name>
    <name type="common">Fall armyworm</name>
    <dbReference type="NCBI Taxonomy" id="7108"/>
    <lineage>
        <taxon>Eukaryota</taxon>
        <taxon>Metazoa</taxon>
        <taxon>Ecdysozoa</taxon>
        <taxon>Arthropoda</taxon>
        <taxon>Hexapoda</taxon>
        <taxon>Insecta</taxon>
        <taxon>Pterygota</taxon>
        <taxon>Neoptera</taxon>
        <taxon>Endopterygota</taxon>
        <taxon>Lepidoptera</taxon>
        <taxon>Glossata</taxon>
        <taxon>Ditrysia</taxon>
        <taxon>Noctuoidea</taxon>
        <taxon>Noctuidae</taxon>
        <taxon>Amphipyrinae</taxon>
        <taxon>Spodoptera</taxon>
    </lineage>
</organism>
<gene>
    <name evidence="2" type="ORF">SFRICE_032711</name>
</gene>
<dbReference type="AlphaFoldDB" id="A0A2H1VC66"/>
<protein>
    <submittedName>
        <fullName evidence="2">SFRICE_032711</fullName>
    </submittedName>
</protein>
<evidence type="ECO:0000256" key="1">
    <source>
        <dbReference type="SAM" id="MobiDB-lite"/>
    </source>
</evidence>
<accession>A0A2H1VC66</accession>
<feature type="compositionally biased region" description="Acidic residues" evidence="1">
    <location>
        <begin position="127"/>
        <end position="136"/>
    </location>
</feature>
<reference evidence="2" key="1">
    <citation type="submission" date="2016-07" db="EMBL/GenBank/DDBJ databases">
        <authorList>
            <person name="Bretaudeau A."/>
        </authorList>
    </citation>
    <scope>NUCLEOTIDE SEQUENCE</scope>
    <source>
        <strain evidence="2">Rice</strain>
        <tissue evidence="2">Whole body</tissue>
    </source>
</reference>
<dbReference type="EMBL" id="ODYU01001577">
    <property type="protein sequence ID" value="SOQ37992.1"/>
    <property type="molecule type" value="Genomic_DNA"/>
</dbReference>
<sequence>MFAETVHVAGDAPPPPLFMEDEDPEMSLMFEDSYRRLSQTENTGPDLAGIRQMLDLVRNLDRDDDDDSGCIGDQTVGDAPPPSLLMDDDDPEMSLMFGDSYRRQTENTGSDLTGIRQVLDLVRNLDRDDDDDDSGDIAEATGTVPKKDTAAQYMVMRDAPPPPLLMEEEDSEMSLMFGDSY</sequence>
<name>A0A2H1VC66_SPOFR</name>